<feature type="domain" description="DUF8212" evidence="1">
    <location>
        <begin position="217"/>
        <end position="290"/>
    </location>
</feature>
<protein>
    <recommendedName>
        <fullName evidence="1">DUF8212 domain-containing protein</fullName>
    </recommendedName>
</protein>
<organism evidence="2 3">
    <name type="scientific">Oidiodendron maius (strain Zn)</name>
    <dbReference type="NCBI Taxonomy" id="913774"/>
    <lineage>
        <taxon>Eukaryota</taxon>
        <taxon>Fungi</taxon>
        <taxon>Dikarya</taxon>
        <taxon>Ascomycota</taxon>
        <taxon>Pezizomycotina</taxon>
        <taxon>Leotiomycetes</taxon>
        <taxon>Leotiomycetes incertae sedis</taxon>
        <taxon>Myxotrichaceae</taxon>
        <taxon>Oidiodendron</taxon>
    </lineage>
</organism>
<dbReference type="HOGENOM" id="CLU_507179_0_0_1"/>
<keyword evidence="3" id="KW-1185">Reference proteome</keyword>
<evidence type="ECO:0000313" key="2">
    <source>
        <dbReference type="EMBL" id="KIM95479.1"/>
    </source>
</evidence>
<dbReference type="PANTHER" id="PTHR10622:SF10">
    <property type="entry name" value="HET DOMAIN-CONTAINING PROTEIN"/>
    <property type="match status" value="1"/>
</dbReference>
<dbReference type="OrthoDB" id="20872at2759"/>
<dbReference type="Proteomes" id="UP000054321">
    <property type="component" value="Unassembled WGS sequence"/>
</dbReference>
<dbReference type="Pfam" id="PF26640">
    <property type="entry name" value="DUF8212"/>
    <property type="match status" value="1"/>
</dbReference>
<evidence type="ECO:0000259" key="1">
    <source>
        <dbReference type="Pfam" id="PF26640"/>
    </source>
</evidence>
<dbReference type="InParanoid" id="A0A0C3GW23"/>
<dbReference type="AlphaFoldDB" id="A0A0C3GW23"/>
<reference evidence="3" key="2">
    <citation type="submission" date="2015-01" db="EMBL/GenBank/DDBJ databases">
        <title>Evolutionary Origins and Diversification of the Mycorrhizal Mutualists.</title>
        <authorList>
            <consortium name="DOE Joint Genome Institute"/>
            <consortium name="Mycorrhizal Genomics Consortium"/>
            <person name="Kohler A."/>
            <person name="Kuo A."/>
            <person name="Nagy L.G."/>
            <person name="Floudas D."/>
            <person name="Copeland A."/>
            <person name="Barry K.W."/>
            <person name="Cichocki N."/>
            <person name="Veneault-Fourrey C."/>
            <person name="LaButti K."/>
            <person name="Lindquist E.A."/>
            <person name="Lipzen A."/>
            <person name="Lundell T."/>
            <person name="Morin E."/>
            <person name="Murat C."/>
            <person name="Riley R."/>
            <person name="Ohm R."/>
            <person name="Sun H."/>
            <person name="Tunlid A."/>
            <person name="Henrissat B."/>
            <person name="Grigoriev I.V."/>
            <person name="Hibbett D.S."/>
            <person name="Martin F."/>
        </authorList>
    </citation>
    <scope>NUCLEOTIDE SEQUENCE [LARGE SCALE GENOMIC DNA]</scope>
    <source>
        <strain evidence="3">Zn</strain>
    </source>
</reference>
<evidence type="ECO:0000313" key="3">
    <source>
        <dbReference type="Proteomes" id="UP000054321"/>
    </source>
</evidence>
<accession>A0A0C3GW23</accession>
<sequence>MRLLNSCTWEIKEFMSDVIVEPYAILSHTWGEDEVCFQDWQTVPSSTVESKEGFKKLKYCLEQAWGDGIEWVWIDTAELSEAINSMFRWYQNAVVCYVYLSDITSSVTQSPIEQRLHQSRWFTRGWCLQELIAPANLVFYSQDWHQLGTKSKLCALISSITGIEEAFLSGRNLDMASIGKKMSWAAYRKTSRTEDMAYCLLGIFGVHMSLIYGEGKKAFLRLQEAIMNTYPHDHTLFAWGEWVEESSILISDPELLLGVKRVPWSSQNAQSNLLGLLAESPRDFASSASLVPSMKASYLYKGSVARNFPIIIGKGIRVELPWSNPIIHGYYARSIYHWNRLQITQSRNYKILYLFCNRGDNIRTLVGLPLQGWGDVTWGRTRELIEVKNMDVMAVANLLTGPIHIEPQLRMPLQRNDVVFRHIPPPHGWKLTYHDPPNSPGQFFVEEQILRIDGDHSGSLMVANFSNNINGPPPHRGFGITFGRVRGKRNTLGSVSLRFIPIIFGLVIHDKRPRKVEIDGITWFHQYAFAENLLEENLTDHRVMAIPRDECTWTLDTEEFPEVLVQVERMALDDKCSFIDVIDVVIR</sequence>
<dbReference type="PANTHER" id="PTHR10622">
    <property type="entry name" value="HET DOMAIN-CONTAINING PROTEIN"/>
    <property type="match status" value="1"/>
</dbReference>
<dbReference type="EMBL" id="KN832887">
    <property type="protein sequence ID" value="KIM95479.1"/>
    <property type="molecule type" value="Genomic_DNA"/>
</dbReference>
<proteinExistence type="predicted"/>
<gene>
    <name evidence="2" type="ORF">OIDMADRAFT_183946</name>
</gene>
<dbReference type="InterPro" id="IPR058525">
    <property type="entry name" value="DUF8212"/>
</dbReference>
<reference evidence="2 3" key="1">
    <citation type="submission" date="2014-04" db="EMBL/GenBank/DDBJ databases">
        <authorList>
            <consortium name="DOE Joint Genome Institute"/>
            <person name="Kuo A."/>
            <person name="Martino E."/>
            <person name="Perotto S."/>
            <person name="Kohler A."/>
            <person name="Nagy L.G."/>
            <person name="Floudas D."/>
            <person name="Copeland A."/>
            <person name="Barry K.W."/>
            <person name="Cichocki N."/>
            <person name="Veneault-Fourrey C."/>
            <person name="LaButti K."/>
            <person name="Lindquist E.A."/>
            <person name="Lipzen A."/>
            <person name="Lundell T."/>
            <person name="Morin E."/>
            <person name="Murat C."/>
            <person name="Sun H."/>
            <person name="Tunlid A."/>
            <person name="Henrissat B."/>
            <person name="Grigoriev I.V."/>
            <person name="Hibbett D.S."/>
            <person name="Martin F."/>
            <person name="Nordberg H.P."/>
            <person name="Cantor M.N."/>
            <person name="Hua S.X."/>
        </authorList>
    </citation>
    <scope>NUCLEOTIDE SEQUENCE [LARGE SCALE GENOMIC DNA]</scope>
    <source>
        <strain evidence="2 3">Zn</strain>
    </source>
</reference>
<dbReference type="STRING" id="913774.A0A0C3GW23"/>
<name>A0A0C3GW23_OIDMZ</name>